<organism evidence="1 2">
    <name type="scientific">Trema orientale</name>
    <name type="common">Charcoal tree</name>
    <name type="synonym">Celtis orientalis</name>
    <dbReference type="NCBI Taxonomy" id="63057"/>
    <lineage>
        <taxon>Eukaryota</taxon>
        <taxon>Viridiplantae</taxon>
        <taxon>Streptophyta</taxon>
        <taxon>Embryophyta</taxon>
        <taxon>Tracheophyta</taxon>
        <taxon>Spermatophyta</taxon>
        <taxon>Magnoliopsida</taxon>
        <taxon>eudicotyledons</taxon>
        <taxon>Gunneridae</taxon>
        <taxon>Pentapetalae</taxon>
        <taxon>rosids</taxon>
        <taxon>fabids</taxon>
        <taxon>Rosales</taxon>
        <taxon>Cannabaceae</taxon>
        <taxon>Trema</taxon>
    </lineage>
</organism>
<name>A0A2P5FNL9_TREOI</name>
<reference evidence="2" key="1">
    <citation type="submission" date="2016-06" db="EMBL/GenBank/DDBJ databases">
        <title>Parallel loss of symbiosis genes in relatives of nitrogen-fixing non-legume Parasponia.</title>
        <authorList>
            <person name="Van Velzen R."/>
            <person name="Holmer R."/>
            <person name="Bu F."/>
            <person name="Rutten L."/>
            <person name="Van Zeijl A."/>
            <person name="Liu W."/>
            <person name="Santuari L."/>
            <person name="Cao Q."/>
            <person name="Sharma T."/>
            <person name="Shen D."/>
            <person name="Roswanjaya Y."/>
            <person name="Wardhani T."/>
            <person name="Kalhor M.S."/>
            <person name="Jansen J."/>
            <person name="Van den Hoogen J."/>
            <person name="Gungor B."/>
            <person name="Hartog M."/>
            <person name="Hontelez J."/>
            <person name="Verver J."/>
            <person name="Yang W.-C."/>
            <person name="Schijlen E."/>
            <person name="Repin R."/>
            <person name="Schilthuizen M."/>
            <person name="Schranz E."/>
            <person name="Heidstra R."/>
            <person name="Miyata K."/>
            <person name="Fedorova E."/>
            <person name="Kohlen W."/>
            <person name="Bisseling T."/>
            <person name="Smit S."/>
            <person name="Geurts R."/>
        </authorList>
    </citation>
    <scope>NUCLEOTIDE SEQUENCE [LARGE SCALE GENOMIC DNA]</scope>
    <source>
        <strain evidence="2">cv. RG33-2</strain>
    </source>
</reference>
<dbReference type="InParanoid" id="A0A2P5FNL9"/>
<keyword evidence="2" id="KW-1185">Reference proteome</keyword>
<evidence type="ECO:0000313" key="2">
    <source>
        <dbReference type="Proteomes" id="UP000237000"/>
    </source>
</evidence>
<accession>A0A2P5FNL9</accession>
<protein>
    <submittedName>
        <fullName evidence="1">Uncharacterized protein</fullName>
    </submittedName>
</protein>
<proteinExistence type="predicted"/>
<dbReference type="AlphaFoldDB" id="A0A2P5FNL9"/>
<dbReference type="Proteomes" id="UP000237000">
    <property type="component" value="Unassembled WGS sequence"/>
</dbReference>
<dbReference type="EMBL" id="JXTC01000018">
    <property type="protein sequence ID" value="PON99417.1"/>
    <property type="molecule type" value="Genomic_DNA"/>
</dbReference>
<sequence>MKPNQENDNIMSYVDTRIDSSTIIPESFLPLYDQSLILDKVPKGLGPLIHLRESITNSPIPALPRKCLRDSVNELTQFSIHVGRSSRPSFRQHSWQRFHEIVMVNLKAFFSSKPLLSPVTDDQ</sequence>
<gene>
    <name evidence="1" type="ORF">TorRG33x02_045840</name>
</gene>
<evidence type="ECO:0000313" key="1">
    <source>
        <dbReference type="EMBL" id="PON99417.1"/>
    </source>
</evidence>
<comment type="caution">
    <text evidence="1">The sequence shown here is derived from an EMBL/GenBank/DDBJ whole genome shotgun (WGS) entry which is preliminary data.</text>
</comment>